<feature type="region of interest" description="Disordered" evidence="5">
    <location>
        <begin position="324"/>
        <end position="359"/>
    </location>
</feature>
<dbReference type="InterPro" id="IPR008983">
    <property type="entry name" value="Tumour_necrosis_fac-like_dom"/>
</dbReference>
<dbReference type="GO" id="GO:0061630">
    <property type="term" value="F:ubiquitin protein ligase activity"/>
    <property type="evidence" value="ECO:0007669"/>
    <property type="project" value="TreeGrafter"/>
</dbReference>
<dbReference type="Pfam" id="PF00386">
    <property type="entry name" value="C1q"/>
    <property type="match status" value="1"/>
</dbReference>
<feature type="region of interest" description="Disordered" evidence="5">
    <location>
        <begin position="537"/>
        <end position="560"/>
    </location>
</feature>
<gene>
    <name evidence="8" type="ORF">V1264_009328</name>
</gene>
<evidence type="ECO:0000313" key="9">
    <source>
        <dbReference type="Proteomes" id="UP001374579"/>
    </source>
</evidence>
<keyword evidence="2 4" id="KW-0863">Zinc-finger</keyword>
<dbReference type="GO" id="GO:0008270">
    <property type="term" value="F:zinc ion binding"/>
    <property type="evidence" value="ECO:0007669"/>
    <property type="project" value="UniProtKB-KW"/>
</dbReference>
<dbReference type="InterPro" id="IPR027370">
    <property type="entry name" value="Znf-RING_euk"/>
</dbReference>
<dbReference type="InterPro" id="IPR001841">
    <property type="entry name" value="Znf_RING"/>
</dbReference>
<dbReference type="Gene3D" id="3.30.40.10">
    <property type="entry name" value="Zinc/RING finger domain, C3HC4 (zinc finger)"/>
    <property type="match status" value="1"/>
</dbReference>
<feature type="compositionally biased region" description="Polar residues" evidence="5">
    <location>
        <begin position="324"/>
        <end position="355"/>
    </location>
</feature>
<keyword evidence="1" id="KW-0479">Metal-binding</keyword>
<evidence type="ECO:0000256" key="3">
    <source>
        <dbReference type="ARBA" id="ARBA00022833"/>
    </source>
</evidence>
<dbReference type="EMBL" id="JBAMIC010000022">
    <property type="protein sequence ID" value="KAK7091674.1"/>
    <property type="molecule type" value="Genomic_DNA"/>
</dbReference>
<dbReference type="InterPro" id="IPR017907">
    <property type="entry name" value="Znf_RING_CS"/>
</dbReference>
<evidence type="ECO:0000313" key="8">
    <source>
        <dbReference type="EMBL" id="KAK7091674.1"/>
    </source>
</evidence>
<dbReference type="Gene3D" id="2.60.120.40">
    <property type="match status" value="1"/>
</dbReference>
<evidence type="ECO:0000259" key="7">
    <source>
        <dbReference type="PROSITE" id="PS50871"/>
    </source>
</evidence>
<evidence type="ECO:0000256" key="2">
    <source>
        <dbReference type="ARBA" id="ARBA00022771"/>
    </source>
</evidence>
<name>A0AAN9AS33_9CAEN</name>
<dbReference type="PROSITE" id="PS00518">
    <property type="entry name" value="ZF_RING_1"/>
    <property type="match status" value="1"/>
</dbReference>
<dbReference type="SUPFAM" id="SSF49842">
    <property type="entry name" value="TNF-like"/>
    <property type="match status" value="1"/>
</dbReference>
<proteinExistence type="predicted"/>
<dbReference type="InterPro" id="IPR013083">
    <property type="entry name" value="Znf_RING/FYVE/PHD"/>
</dbReference>
<dbReference type="InterPro" id="IPR001073">
    <property type="entry name" value="C1q_dom"/>
</dbReference>
<reference evidence="8 9" key="1">
    <citation type="submission" date="2024-02" db="EMBL/GenBank/DDBJ databases">
        <title>Chromosome-scale genome assembly of the rough periwinkle Littorina saxatilis.</title>
        <authorList>
            <person name="De Jode A."/>
            <person name="Faria R."/>
            <person name="Formenti G."/>
            <person name="Sims Y."/>
            <person name="Smith T.P."/>
            <person name="Tracey A."/>
            <person name="Wood J.M.D."/>
            <person name="Zagrodzka Z.B."/>
            <person name="Johannesson K."/>
            <person name="Butlin R.K."/>
            <person name="Leder E.H."/>
        </authorList>
    </citation>
    <scope>NUCLEOTIDE SEQUENCE [LARGE SCALE GENOMIC DNA]</scope>
    <source>
        <strain evidence="8">Snail1</strain>
        <tissue evidence="8">Muscle</tissue>
    </source>
</reference>
<accession>A0AAN9AS33</accession>
<evidence type="ECO:0000256" key="4">
    <source>
        <dbReference type="PROSITE-ProRule" id="PRU00175"/>
    </source>
</evidence>
<keyword evidence="9" id="KW-1185">Reference proteome</keyword>
<feature type="domain" description="C1q" evidence="7">
    <location>
        <begin position="645"/>
        <end position="777"/>
    </location>
</feature>
<dbReference type="SUPFAM" id="SSF57850">
    <property type="entry name" value="RING/U-box"/>
    <property type="match status" value="1"/>
</dbReference>
<dbReference type="PANTHER" id="PTHR25462">
    <property type="entry name" value="BONUS, ISOFORM C-RELATED"/>
    <property type="match status" value="1"/>
</dbReference>
<feature type="domain" description="RING-type" evidence="6">
    <location>
        <begin position="16"/>
        <end position="78"/>
    </location>
</feature>
<sequence>MATSGGDSVLDSRYTCSICLEPFKGRHPKILTCFHTFCLPCLTQLTDRGAGRSLQTSRDDQVDKDGGSPVRIICPTCRSPTSIPPGGVKYLQKNFYLENVEEEAKNQPPTFFCDLCEEGQTAEYTCGQCQSYFCPRCSCIHDKLCKSSAVTRILTASKTAGERKSTEKAVDVEELIGKILKKLSEEEKRLGQERRAREHDIHVRYAILLRHAGEARDVSLASLRDVTKALGDVIENDATLAQEKLKRVKQLKGVDRSVSSLAEVLTKNDLRHFEDMLKTTEEEALLTYLPRDEGEESFLAAMGEFMGSVVPTRQNADVAQISETTASGQVEPVSQSTASQKQATNDLPQQGNGNFPQDLPAKVNEMAAKLELLSEKMVQSDKFCRDLAAVHDKNAKLCADVGALQKEVTSLRDKVRDEVTSLQQGHASVRDKNSLLCQENTQLRDDVTAVKADHDKLQTDVSTVTADHSKLQSGHDKLQTDVSKITADQSKLQTYVSKMTAGQSKLQTDVSKMTAGQSKLQTDVSNMTAGQNKLQTDVSKMTAGQSKLQTDVSKMTAGQSKLQTDVSNMTAGQNKLQTDVSKITAGQSKLQKEHTHLGTEVGTLKKDVGLSRKENDKFGKELKNAQDMLRQKSTARSVLETKMGKVGVQVAFNCALTKTVTTVGQETLICEDVIFSVGGGYDNQTGIFTAPVSGLYCFMATSSPCDDDVRKAAFLWIVLENKDIAFLSAFGKGKCTAHGAVQVNAGQQVWLKTLGVRQYTFNGASTFFTGMLVQAEL</sequence>
<dbReference type="PROSITE" id="PS50871">
    <property type="entry name" value="C1Q"/>
    <property type="match status" value="1"/>
</dbReference>
<dbReference type="Gene3D" id="6.10.250.370">
    <property type="match status" value="2"/>
</dbReference>
<organism evidence="8 9">
    <name type="scientific">Littorina saxatilis</name>
    <dbReference type="NCBI Taxonomy" id="31220"/>
    <lineage>
        <taxon>Eukaryota</taxon>
        <taxon>Metazoa</taxon>
        <taxon>Spiralia</taxon>
        <taxon>Lophotrochozoa</taxon>
        <taxon>Mollusca</taxon>
        <taxon>Gastropoda</taxon>
        <taxon>Caenogastropoda</taxon>
        <taxon>Littorinimorpha</taxon>
        <taxon>Littorinoidea</taxon>
        <taxon>Littorinidae</taxon>
        <taxon>Littorina</taxon>
    </lineage>
</organism>
<evidence type="ECO:0000259" key="6">
    <source>
        <dbReference type="PROSITE" id="PS50089"/>
    </source>
</evidence>
<dbReference type="InterPro" id="IPR047153">
    <property type="entry name" value="TRIM45/56/19-like"/>
</dbReference>
<dbReference type="Proteomes" id="UP001374579">
    <property type="component" value="Unassembled WGS sequence"/>
</dbReference>
<evidence type="ECO:0000256" key="1">
    <source>
        <dbReference type="ARBA" id="ARBA00022723"/>
    </source>
</evidence>
<comment type="caution">
    <text evidence="8">The sequence shown here is derived from an EMBL/GenBank/DDBJ whole genome shotgun (WGS) entry which is preliminary data.</text>
</comment>
<protein>
    <submittedName>
        <fullName evidence="8">Uncharacterized protein</fullName>
    </submittedName>
</protein>
<dbReference type="GO" id="GO:0005654">
    <property type="term" value="C:nucleoplasm"/>
    <property type="evidence" value="ECO:0007669"/>
    <property type="project" value="TreeGrafter"/>
</dbReference>
<dbReference type="SMART" id="SM00184">
    <property type="entry name" value="RING"/>
    <property type="match status" value="1"/>
</dbReference>
<dbReference type="PANTHER" id="PTHR25462:SF305">
    <property type="entry name" value="RING-TYPE DOMAIN-CONTAINING PROTEIN"/>
    <property type="match status" value="1"/>
</dbReference>
<keyword evidence="3" id="KW-0862">Zinc</keyword>
<dbReference type="AlphaFoldDB" id="A0AAN9AS33"/>
<dbReference type="SMART" id="SM00110">
    <property type="entry name" value="C1Q"/>
    <property type="match status" value="1"/>
</dbReference>
<evidence type="ECO:0000256" key="5">
    <source>
        <dbReference type="SAM" id="MobiDB-lite"/>
    </source>
</evidence>
<dbReference type="PROSITE" id="PS50089">
    <property type="entry name" value="ZF_RING_2"/>
    <property type="match status" value="1"/>
</dbReference>
<dbReference type="Pfam" id="PF13445">
    <property type="entry name" value="zf-RING_UBOX"/>
    <property type="match status" value="1"/>
</dbReference>